<reference evidence="2" key="1">
    <citation type="submission" date="2016-09" db="EMBL/GenBank/DDBJ databases">
        <authorList>
            <person name="Koehorst J."/>
        </authorList>
    </citation>
    <scope>NUCLEOTIDE SEQUENCE [LARGE SCALE GENOMIC DNA]</scope>
</reference>
<dbReference type="KEGG" id="agl:PYTT_0223"/>
<keyword evidence="2" id="KW-1185">Reference proteome</keyword>
<sequence>MQTKFRLRSTLAASVPATYCLILASCTLRPGDYTPVTDSTAFGPHTLLHDIYYCGSDAQNHYFAREMKPWWASPHYFKIDKSLIIYEREKPFSPKRAQWDSVPAPPRFLNEKTSAWPIPRRTPSPAITSSATPSIERLSPQTCIFFTTKPKQWGYYFI</sequence>
<dbReference type="STRING" id="1679444.PYTT_0223"/>
<name>A0A1H6KFS0_9BACT</name>
<evidence type="ECO:0008006" key="3">
    <source>
        <dbReference type="Google" id="ProtNLM"/>
    </source>
</evidence>
<dbReference type="Proteomes" id="UP000176204">
    <property type="component" value="Chromosome I"/>
</dbReference>
<protein>
    <recommendedName>
        <fullName evidence="3">Prokaryotic membrane lipoprotein lipid attachment site profile</fullName>
    </recommendedName>
</protein>
<dbReference type="RefSeq" id="WP_141675680.1">
    <property type="nucleotide sequence ID" value="NZ_LIGX01000002.1"/>
</dbReference>
<dbReference type="AlphaFoldDB" id="A0A1H6KFS0"/>
<proteinExistence type="predicted"/>
<evidence type="ECO:0000313" key="2">
    <source>
        <dbReference type="Proteomes" id="UP000176204"/>
    </source>
</evidence>
<evidence type="ECO:0000313" key="1">
    <source>
        <dbReference type="EMBL" id="SEH72106.1"/>
    </source>
</evidence>
<dbReference type="PROSITE" id="PS51257">
    <property type="entry name" value="PROKAR_LIPOPROTEIN"/>
    <property type="match status" value="1"/>
</dbReference>
<organism evidence="1 2">
    <name type="scientific">Akkermansia glycaniphila</name>
    <dbReference type="NCBI Taxonomy" id="1679444"/>
    <lineage>
        <taxon>Bacteria</taxon>
        <taxon>Pseudomonadati</taxon>
        <taxon>Verrucomicrobiota</taxon>
        <taxon>Verrucomicrobiia</taxon>
        <taxon>Verrucomicrobiales</taxon>
        <taxon>Akkermansiaceae</taxon>
        <taxon>Akkermansia</taxon>
    </lineage>
</organism>
<gene>
    <name evidence="1" type="ORF">PYTT_0223</name>
</gene>
<accession>A0A1H6KFS0</accession>
<dbReference type="EMBL" id="LT629973">
    <property type="protein sequence ID" value="SEH72106.1"/>
    <property type="molecule type" value="Genomic_DNA"/>
</dbReference>